<dbReference type="PANTHER" id="PTHR48094">
    <property type="entry name" value="PROTEIN/NUCLEIC ACID DEGLYCASE DJ-1-RELATED"/>
    <property type="match status" value="1"/>
</dbReference>
<evidence type="ECO:0000313" key="3">
    <source>
        <dbReference type="EMBL" id="TDA39576.1"/>
    </source>
</evidence>
<dbReference type="PANTHER" id="PTHR48094:SF12">
    <property type="entry name" value="PARKINSON DISEASE PROTEIN 7 HOMOLOG"/>
    <property type="match status" value="1"/>
</dbReference>
<dbReference type="EMBL" id="QNVH01000010">
    <property type="protein sequence ID" value="TDA39576.1"/>
    <property type="molecule type" value="Genomic_DNA"/>
</dbReference>
<accession>A0A523BF41</accession>
<name>A0A523BF41_9CREN</name>
<dbReference type="InterPro" id="IPR002818">
    <property type="entry name" value="DJ-1/PfpI"/>
</dbReference>
<dbReference type="Pfam" id="PF01965">
    <property type="entry name" value="DJ-1_PfpI"/>
    <property type="match status" value="1"/>
</dbReference>
<proteinExistence type="inferred from homology"/>
<dbReference type="Proteomes" id="UP000315399">
    <property type="component" value="Unassembled WGS sequence"/>
</dbReference>
<dbReference type="NCBIfam" id="TIGR01382">
    <property type="entry name" value="PfpI"/>
    <property type="match status" value="1"/>
</dbReference>
<dbReference type="SUPFAM" id="SSF52317">
    <property type="entry name" value="Class I glutamine amidotransferase-like"/>
    <property type="match status" value="1"/>
</dbReference>
<gene>
    <name evidence="3" type="ORF">DSO08_01925</name>
</gene>
<reference evidence="3 4" key="1">
    <citation type="journal article" date="2019" name="Nat. Microbiol.">
        <title>Expanding anaerobic alkane metabolism in the domain of Archaea.</title>
        <authorList>
            <person name="Wang Y."/>
            <person name="Wegener G."/>
            <person name="Hou J."/>
            <person name="Wang F."/>
            <person name="Xiao X."/>
        </authorList>
    </citation>
    <scope>NUCLEOTIDE SEQUENCE [LARGE SCALE GENOMIC DNA]</scope>
    <source>
        <strain evidence="3">WYZ-LMO10</strain>
    </source>
</reference>
<dbReference type="InterPro" id="IPR050325">
    <property type="entry name" value="Prot/Nucl_acid_deglycase"/>
</dbReference>
<evidence type="ECO:0000313" key="4">
    <source>
        <dbReference type="Proteomes" id="UP000315399"/>
    </source>
</evidence>
<protein>
    <recommendedName>
        <fullName evidence="2">DJ-1/PfpI domain-containing protein</fullName>
    </recommendedName>
</protein>
<comment type="similarity">
    <text evidence="1">Belongs to the peptidase C56 family.</text>
</comment>
<dbReference type="GO" id="GO:0005737">
    <property type="term" value="C:cytoplasm"/>
    <property type="evidence" value="ECO:0007669"/>
    <property type="project" value="TreeGrafter"/>
</dbReference>
<organism evidence="3 4">
    <name type="scientific">Thermoproteota archaeon</name>
    <dbReference type="NCBI Taxonomy" id="2056631"/>
    <lineage>
        <taxon>Archaea</taxon>
        <taxon>Thermoproteota</taxon>
    </lineage>
</organism>
<dbReference type="Gene3D" id="3.40.50.880">
    <property type="match status" value="1"/>
</dbReference>
<evidence type="ECO:0000259" key="2">
    <source>
        <dbReference type="Pfam" id="PF01965"/>
    </source>
</evidence>
<dbReference type="InterPro" id="IPR006286">
    <property type="entry name" value="C56_PfpI-like"/>
</dbReference>
<dbReference type="CDD" id="cd03135">
    <property type="entry name" value="GATase1_DJ-1"/>
    <property type="match status" value="1"/>
</dbReference>
<comment type="caution">
    <text evidence="3">The sequence shown here is derived from an EMBL/GenBank/DDBJ whole genome shotgun (WGS) entry which is preliminary data.</text>
</comment>
<sequence>MAKVLIVVAERGFRDEEYSVPREIIENAGHQVTLASTGRGPARGKLGLVIEPDMVVDEVDPQRYDAIVIPGGPGSPTYLWSNQKLQSVAKAIHDRGGVVAAICLAPVVLARAGIIRGRRCTVYPTPESLSEMRKGGGILEELDVVVDGKVITANGPDASYKFGEAIVKALA</sequence>
<dbReference type="InterPro" id="IPR029062">
    <property type="entry name" value="Class_I_gatase-like"/>
</dbReference>
<dbReference type="AlphaFoldDB" id="A0A523BF41"/>
<feature type="domain" description="DJ-1/PfpI" evidence="2">
    <location>
        <begin position="3"/>
        <end position="168"/>
    </location>
</feature>
<evidence type="ECO:0000256" key="1">
    <source>
        <dbReference type="ARBA" id="ARBA00008542"/>
    </source>
</evidence>